<dbReference type="Gene3D" id="3.40.640.10">
    <property type="entry name" value="Type I PLP-dependent aspartate aminotransferase-like (Major domain)"/>
    <property type="match status" value="1"/>
</dbReference>
<comment type="pathway">
    <text evidence="4">One-carbon metabolism; tetrahydrofolate interconversion.</text>
</comment>
<dbReference type="Gene3D" id="3.90.1150.10">
    <property type="entry name" value="Aspartate Aminotransferase, domain 1"/>
    <property type="match status" value="1"/>
</dbReference>
<dbReference type="GO" id="GO:0019264">
    <property type="term" value="P:glycine biosynthetic process from serine"/>
    <property type="evidence" value="ECO:0007669"/>
    <property type="project" value="InterPro"/>
</dbReference>
<keyword evidence="4" id="KW-0554">One-carbon metabolism</keyword>
<evidence type="ECO:0000256" key="2">
    <source>
        <dbReference type="ARBA" id="ARBA00006376"/>
    </source>
</evidence>
<dbReference type="GO" id="GO:0030170">
    <property type="term" value="F:pyridoxal phosphate binding"/>
    <property type="evidence" value="ECO:0007669"/>
    <property type="project" value="UniProtKB-UniRule"/>
</dbReference>
<dbReference type="InterPro" id="IPR015421">
    <property type="entry name" value="PyrdxlP-dep_Trfase_major"/>
</dbReference>
<dbReference type="PANTHER" id="PTHR11680">
    <property type="entry name" value="SERINE HYDROXYMETHYLTRANSFERASE"/>
    <property type="match status" value="1"/>
</dbReference>
<comment type="function">
    <text evidence="4">Catalyzes the reversible interconversion of serine and glycine with tetrahydrofolate (THF) serving as the one-carbon carrier. This reaction serves as the major source of one-carbon groups required for the biosynthesis of purines, thymidylate, methionine, and other important biomolecules.</text>
</comment>
<dbReference type="InterPro" id="IPR049943">
    <property type="entry name" value="Ser_HO-MeTrfase-like"/>
</dbReference>
<keyword evidence="4 7" id="KW-0808">Transferase</keyword>
<evidence type="ECO:0000256" key="1">
    <source>
        <dbReference type="ARBA" id="ARBA00001933"/>
    </source>
</evidence>
<dbReference type="InterPro" id="IPR039429">
    <property type="entry name" value="SHMT-like_dom"/>
</dbReference>
<dbReference type="GO" id="GO:0035999">
    <property type="term" value="P:tetrahydrofolate interconversion"/>
    <property type="evidence" value="ECO:0007669"/>
    <property type="project" value="UniProtKB-UniRule"/>
</dbReference>
<dbReference type="RefSeq" id="WP_126598613.1">
    <property type="nucleotide sequence ID" value="NZ_BIFQ01000001.1"/>
</dbReference>
<feature type="binding site" evidence="4">
    <location>
        <position position="130"/>
    </location>
    <ligand>
        <name>(6S)-5,6,7,8-tetrahydrofolate</name>
        <dbReference type="ChEBI" id="CHEBI:57453"/>
    </ligand>
</feature>
<dbReference type="PANTHER" id="PTHR11680:SF35">
    <property type="entry name" value="SERINE HYDROXYMETHYLTRANSFERASE 1"/>
    <property type="match status" value="1"/>
</dbReference>
<comment type="subcellular location">
    <subcellularLocation>
        <location evidence="4">Cytoplasm</location>
    </subcellularLocation>
</comment>
<evidence type="ECO:0000313" key="8">
    <source>
        <dbReference type="Proteomes" id="UP000287224"/>
    </source>
</evidence>
<dbReference type="Pfam" id="PF00464">
    <property type="entry name" value="SHMT"/>
    <property type="match status" value="1"/>
</dbReference>
<comment type="caution">
    <text evidence="4">Lacks conserved residue(s) required for the propagation of feature annotation.</text>
</comment>
<dbReference type="GO" id="GO:0004372">
    <property type="term" value="F:glycine hydroxymethyltransferase activity"/>
    <property type="evidence" value="ECO:0007669"/>
    <property type="project" value="UniProtKB-EC"/>
</dbReference>
<comment type="subunit">
    <text evidence="4">Homodimer.</text>
</comment>
<dbReference type="GO" id="GO:0005829">
    <property type="term" value="C:cytosol"/>
    <property type="evidence" value="ECO:0007669"/>
    <property type="project" value="TreeGrafter"/>
</dbReference>
<dbReference type="CDD" id="cd00378">
    <property type="entry name" value="SHMT"/>
    <property type="match status" value="1"/>
</dbReference>
<comment type="catalytic activity">
    <reaction evidence="4">
        <text>(6R)-5,10-methylene-5,6,7,8-tetrahydrofolate + glycine + H2O = (6S)-5,6,7,8-tetrahydrofolate + L-serine</text>
        <dbReference type="Rhea" id="RHEA:15481"/>
        <dbReference type="ChEBI" id="CHEBI:15377"/>
        <dbReference type="ChEBI" id="CHEBI:15636"/>
        <dbReference type="ChEBI" id="CHEBI:33384"/>
        <dbReference type="ChEBI" id="CHEBI:57305"/>
        <dbReference type="ChEBI" id="CHEBI:57453"/>
        <dbReference type="EC" id="2.1.2.1"/>
    </reaction>
</comment>
<evidence type="ECO:0000256" key="5">
    <source>
        <dbReference type="PIRSR" id="PIRSR000412-50"/>
    </source>
</evidence>
<feature type="domain" description="Serine hydroxymethyltransferase-like" evidence="6">
    <location>
        <begin position="18"/>
        <end position="403"/>
    </location>
</feature>
<gene>
    <name evidence="7" type="primary">glyA_2</name>
    <name evidence="4" type="synonym">glyA</name>
    <name evidence="7" type="ORF">KDAU_47200</name>
</gene>
<proteinExistence type="inferred from homology"/>
<dbReference type="AlphaFoldDB" id="A0A401ZKJ7"/>
<dbReference type="UniPathway" id="UPA00193"/>
<keyword evidence="4" id="KW-0963">Cytoplasm</keyword>
<dbReference type="SUPFAM" id="SSF53383">
    <property type="entry name" value="PLP-dependent transferases"/>
    <property type="match status" value="1"/>
</dbReference>
<comment type="similarity">
    <text evidence="2 4">Belongs to the SHMT family.</text>
</comment>
<comment type="caution">
    <text evidence="7">The sequence shown here is derived from an EMBL/GenBank/DDBJ whole genome shotgun (WGS) entry which is preliminary data.</text>
</comment>
<evidence type="ECO:0000256" key="4">
    <source>
        <dbReference type="HAMAP-Rule" id="MF_00051"/>
    </source>
</evidence>
<dbReference type="InterPro" id="IPR015424">
    <property type="entry name" value="PyrdxlP-dep_Trfase"/>
</dbReference>
<dbReference type="GO" id="GO:0008168">
    <property type="term" value="F:methyltransferase activity"/>
    <property type="evidence" value="ECO:0007669"/>
    <property type="project" value="UniProtKB-KW"/>
</dbReference>
<dbReference type="Proteomes" id="UP000287224">
    <property type="component" value="Unassembled WGS sequence"/>
</dbReference>
<keyword evidence="3 4" id="KW-0663">Pyridoxal phosphate</keyword>
<name>A0A401ZKJ7_9CHLR</name>
<comment type="cofactor">
    <cofactor evidence="1 4 5">
        <name>pyridoxal 5'-phosphate</name>
        <dbReference type="ChEBI" id="CHEBI:597326"/>
    </cofactor>
</comment>
<dbReference type="InterPro" id="IPR015422">
    <property type="entry name" value="PyrdxlP-dep_Trfase_small"/>
</dbReference>
<dbReference type="EC" id="2.1.2.1" evidence="4"/>
<dbReference type="InterPro" id="IPR001085">
    <property type="entry name" value="Ser_HO-MeTrfase"/>
</dbReference>
<evidence type="ECO:0000313" key="7">
    <source>
        <dbReference type="EMBL" id="GCE07391.1"/>
    </source>
</evidence>
<evidence type="ECO:0000259" key="6">
    <source>
        <dbReference type="Pfam" id="PF00464"/>
    </source>
</evidence>
<dbReference type="NCBIfam" id="NF000586">
    <property type="entry name" value="PRK00011.1"/>
    <property type="match status" value="1"/>
</dbReference>
<accession>A0A401ZKJ7</accession>
<keyword evidence="8" id="KW-1185">Reference proteome</keyword>
<dbReference type="OrthoDB" id="9803846at2"/>
<organism evidence="7 8">
    <name type="scientific">Dictyobacter aurantiacus</name>
    <dbReference type="NCBI Taxonomy" id="1936993"/>
    <lineage>
        <taxon>Bacteria</taxon>
        <taxon>Bacillati</taxon>
        <taxon>Chloroflexota</taxon>
        <taxon>Ktedonobacteria</taxon>
        <taxon>Ktedonobacterales</taxon>
        <taxon>Dictyobacteraceae</taxon>
        <taxon>Dictyobacter</taxon>
    </lineage>
</organism>
<evidence type="ECO:0000256" key="3">
    <source>
        <dbReference type="ARBA" id="ARBA00022898"/>
    </source>
</evidence>
<dbReference type="EMBL" id="BIFQ01000001">
    <property type="protein sequence ID" value="GCE07391.1"/>
    <property type="molecule type" value="Genomic_DNA"/>
</dbReference>
<dbReference type="GO" id="GO:0032259">
    <property type="term" value="P:methylation"/>
    <property type="evidence" value="ECO:0007669"/>
    <property type="project" value="UniProtKB-KW"/>
</dbReference>
<feature type="modified residue" description="N6-(pyridoxal phosphate)lysine" evidence="4 5">
    <location>
        <position position="238"/>
    </location>
</feature>
<feature type="binding site" evidence="4">
    <location>
        <begin position="134"/>
        <end position="136"/>
    </location>
    <ligand>
        <name>(6S)-5,6,7,8-tetrahydrofolate</name>
        <dbReference type="ChEBI" id="CHEBI:57453"/>
    </ligand>
</feature>
<keyword evidence="7" id="KW-0489">Methyltransferase</keyword>
<protein>
    <recommendedName>
        <fullName evidence="4">Probable serine hydroxymethyltransferase</fullName>
        <shortName evidence="4">SHMT</shortName>
        <shortName evidence="4">Serine methylase</shortName>
        <ecNumber evidence="4">2.1.2.1</ecNumber>
    </recommendedName>
</protein>
<dbReference type="PIRSF" id="PIRSF000412">
    <property type="entry name" value="SHMT"/>
    <property type="match status" value="1"/>
</dbReference>
<sequence>MTERILEDFLQKGVEVLREEDPLLEGLLAREHQRQLNTLTLVAASSIADPSIFACLGSAIGNLTTEGYPSRRFHGGCSIADEIECLAIERAKIAFGARYANVQPHSGTSANQIVIGSLLSPGARIMGLGLNSGGHLSHGSPASLTGQWFEAIEYHVGQDNWLDYDEVRRLALRTRPDLIVAGASAYPRSIDFARFRAIADEVGAYLLADISHISGLVAAGEHQSPIDHAHFTTTSTYKQLYGPRGGLILMGKDHEQLSSDGRTTLSQRLQKATFPFFQGTPSLNTIAAKARALGMVATPPFKLLARRVVENARALARELKARGYDVLTGGTDNHMVLLNIASSGLTGIVAERALEECGIVVNKNRIPGDTRSALVTSGLRLGSNGVAARGMYIEEMSICAELIDRVLSSVQQLDERHYTLDEHIRAEVSAHVQELCTQFPISGYAG</sequence>
<dbReference type="HAMAP" id="MF_00051">
    <property type="entry name" value="SHMT"/>
    <property type="match status" value="1"/>
</dbReference>
<reference evidence="8" key="1">
    <citation type="submission" date="2018-12" db="EMBL/GenBank/DDBJ databases">
        <title>Tengunoibacter tsumagoiensis gen. nov., sp. nov., Dictyobacter kobayashii sp. nov., D. alpinus sp. nov., and D. joshuensis sp. nov. and description of Dictyobacteraceae fam. nov. within the order Ktedonobacterales isolated from Tengu-no-mugimeshi.</title>
        <authorList>
            <person name="Wang C.M."/>
            <person name="Zheng Y."/>
            <person name="Sakai Y."/>
            <person name="Toyoda A."/>
            <person name="Minakuchi Y."/>
            <person name="Abe K."/>
            <person name="Yokota A."/>
            <person name="Yabe S."/>
        </authorList>
    </citation>
    <scope>NUCLEOTIDE SEQUENCE [LARGE SCALE GENOMIC DNA]</scope>
    <source>
        <strain evidence="8">S-27</strain>
    </source>
</reference>